<accession>A0ABM1MXB0</accession>
<proteinExistence type="predicted"/>
<name>A0ABM1MXB0_NICVS</name>
<dbReference type="PANTHER" id="PTHR46717:SF1">
    <property type="entry name" value="E3 UBIQUITIN-PROTEIN LIGASE RNF180"/>
    <property type="match status" value="1"/>
</dbReference>
<gene>
    <name evidence="2" type="primary">LOC108564626</name>
</gene>
<reference evidence="2" key="1">
    <citation type="submission" date="2025-08" db="UniProtKB">
        <authorList>
            <consortium name="RefSeq"/>
        </authorList>
    </citation>
    <scope>IDENTIFICATION</scope>
    <source>
        <tissue evidence="2">Whole Larva</tissue>
    </source>
</reference>
<dbReference type="Proteomes" id="UP000695000">
    <property type="component" value="Unplaced"/>
</dbReference>
<evidence type="ECO:0000313" key="2">
    <source>
        <dbReference type="RefSeq" id="XP_017779210.1"/>
    </source>
</evidence>
<evidence type="ECO:0000313" key="1">
    <source>
        <dbReference type="Proteomes" id="UP000695000"/>
    </source>
</evidence>
<organism evidence="1 2">
    <name type="scientific">Nicrophorus vespilloides</name>
    <name type="common">Boreal carrion beetle</name>
    <dbReference type="NCBI Taxonomy" id="110193"/>
    <lineage>
        <taxon>Eukaryota</taxon>
        <taxon>Metazoa</taxon>
        <taxon>Ecdysozoa</taxon>
        <taxon>Arthropoda</taxon>
        <taxon>Hexapoda</taxon>
        <taxon>Insecta</taxon>
        <taxon>Pterygota</taxon>
        <taxon>Neoptera</taxon>
        <taxon>Endopterygota</taxon>
        <taxon>Coleoptera</taxon>
        <taxon>Polyphaga</taxon>
        <taxon>Staphyliniformia</taxon>
        <taxon>Silphidae</taxon>
        <taxon>Nicrophorinae</taxon>
        <taxon>Nicrophorus</taxon>
    </lineage>
</organism>
<dbReference type="RefSeq" id="XP_017779210.1">
    <property type="nucleotide sequence ID" value="XM_017923721.1"/>
</dbReference>
<dbReference type="GeneID" id="108564626"/>
<keyword evidence="1" id="KW-1185">Reference proteome</keyword>
<dbReference type="PANTHER" id="PTHR46717">
    <property type="entry name" value="E3 UBIQUITIN-PROTEIN LIGASE RNF180"/>
    <property type="match status" value="1"/>
</dbReference>
<dbReference type="InterPro" id="IPR033263">
    <property type="entry name" value="RNF180"/>
</dbReference>
<protein>
    <submittedName>
        <fullName evidence="2">E3 ubiquitin-protein ligase RNF180-like</fullName>
    </submittedName>
</protein>
<sequence>MMYQSMKCKKCRTVIFDEEQCKSIFVNSHNGDYEEDISDLDCQVEETLVFLNEDKLPDWIKSEVEAVQWSKGKLNCKSCNNRLGAFDFVSGPKCGCNEFILPSVHMIKSKIDLIKKHLK</sequence>